<protein>
    <submittedName>
        <fullName evidence="1">Uncharacterized protein</fullName>
    </submittedName>
</protein>
<name>A0A6M3ILA0_9ZZZZ</name>
<accession>A0A6M3ILA0</accession>
<gene>
    <name evidence="1" type="ORF">MM415B01472_0027</name>
</gene>
<proteinExistence type="predicted"/>
<organism evidence="1">
    <name type="scientific">viral metagenome</name>
    <dbReference type="NCBI Taxonomy" id="1070528"/>
    <lineage>
        <taxon>unclassified sequences</taxon>
        <taxon>metagenomes</taxon>
        <taxon>organismal metagenomes</taxon>
    </lineage>
</organism>
<dbReference type="EMBL" id="MT141317">
    <property type="protein sequence ID" value="QJA58319.1"/>
    <property type="molecule type" value="Genomic_DNA"/>
</dbReference>
<sequence>MKVLHMDSDIPSVYFPIGSLSEGGTCEFSTKKCRYYCPSGGEINEHEKWAYNYFKKHNEETVLKKIMCDYKELSKIPYNAKMIQWFAWGDCPSELTEKVTVCILAIKDEGIPQYGFTRNRRLWEIIPHYDNLSIGLSLDDLDNAKEMSIINGKMTAHPNFQSGYAEMIFNGQIVSKCNGWWCITDAETQNSDCTRCLTNNDGCYSR</sequence>
<reference evidence="1" key="1">
    <citation type="submission" date="2020-03" db="EMBL/GenBank/DDBJ databases">
        <title>The deep terrestrial virosphere.</title>
        <authorList>
            <person name="Holmfeldt K."/>
            <person name="Nilsson E."/>
            <person name="Simone D."/>
            <person name="Lopez-Fernandez M."/>
            <person name="Wu X."/>
            <person name="de Brujin I."/>
            <person name="Lundin D."/>
            <person name="Andersson A."/>
            <person name="Bertilsson S."/>
            <person name="Dopson M."/>
        </authorList>
    </citation>
    <scope>NUCLEOTIDE SEQUENCE</scope>
    <source>
        <strain evidence="1">MM415B01472</strain>
    </source>
</reference>
<dbReference type="AlphaFoldDB" id="A0A6M3ILA0"/>
<evidence type="ECO:0000313" key="1">
    <source>
        <dbReference type="EMBL" id="QJA58319.1"/>
    </source>
</evidence>